<accession>A0AAD7WR11</accession>
<evidence type="ECO:0000256" key="1">
    <source>
        <dbReference type="SAM" id="MobiDB-lite"/>
    </source>
</evidence>
<feature type="region of interest" description="Disordered" evidence="1">
    <location>
        <begin position="50"/>
        <end position="71"/>
    </location>
</feature>
<comment type="caution">
    <text evidence="2">The sequence shown here is derived from an EMBL/GenBank/DDBJ whole genome shotgun (WGS) entry which is preliminary data.</text>
</comment>
<gene>
    <name evidence="2" type="ORF">AAFF_G00304720</name>
</gene>
<feature type="region of interest" description="Disordered" evidence="1">
    <location>
        <begin position="160"/>
        <end position="182"/>
    </location>
</feature>
<dbReference type="EMBL" id="JAINUG010000044">
    <property type="protein sequence ID" value="KAJ8406241.1"/>
    <property type="molecule type" value="Genomic_DNA"/>
</dbReference>
<keyword evidence="3" id="KW-1185">Reference proteome</keyword>
<name>A0AAD7WR11_9TELE</name>
<sequence length="182" mass="19491">MTSPRRRSVQSAQLIQSPLRLGQDMSPDVLPSERAAVRKTQSLMAGAIKETLTSGGPPVGPCGTPGRRGVHHDVYPLRGPIHQPAQLIDHEGCGGGEARTMGKSQRSARWCGRARTGEHHRAGAGGVSRQQVLPPPPPKKYGHWAQLAPVLLTASRAGRIAASSTGQALRWNGSARRSERKR</sequence>
<proteinExistence type="predicted"/>
<dbReference type="Proteomes" id="UP001221898">
    <property type="component" value="Unassembled WGS sequence"/>
</dbReference>
<evidence type="ECO:0000313" key="3">
    <source>
        <dbReference type="Proteomes" id="UP001221898"/>
    </source>
</evidence>
<dbReference type="AlphaFoldDB" id="A0AAD7WR11"/>
<organism evidence="2 3">
    <name type="scientific">Aldrovandia affinis</name>
    <dbReference type="NCBI Taxonomy" id="143900"/>
    <lineage>
        <taxon>Eukaryota</taxon>
        <taxon>Metazoa</taxon>
        <taxon>Chordata</taxon>
        <taxon>Craniata</taxon>
        <taxon>Vertebrata</taxon>
        <taxon>Euteleostomi</taxon>
        <taxon>Actinopterygii</taxon>
        <taxon>Neopterygii</taxon>
        <taxon>Teleostei</taxon>
        <taxon>Notacanthiformes</taxon>
        <taxon>Halosauridae</taxon>
        <taxon>Aldrovandia</taxon>
    </lineage>
</organism>
<evidence type="ECO:0000313" key="2">
    <source>
        <dbReference type="EMBL" id="KAJ8406241.1"/>
    </source>
</evidence>
<reference evidence="2" key="1">
    <citation type="journal article" date="2023" name="Science">
        <title>Genome structures resolve the early diversification of teleost fishes.</title>
        <authorList>
            <person name="Parey E."/>
            <person name="Louis A."/>
            <person name="Montfort J."/>
            <person name="Bouchez O."/>
            <person name="Roques C."/>
            <person name="Iampietro C."/>
            <person name="Lluch J."/>
            <person name="Castinel A."/>
            <person name="Donnadieu C."/>
            <person name="Desvignes T."/>
            <person name="Floi Bucao C."/>
            <person name="Jouanno E."/>
            <person name="Wen M."/>
            <person name="Mejri S."/>
            <person name="Dirks R."/>
            <person name="Jansen H."/>
            <person name="Henkel C."/>
            <person name="Chen W.J."/>
            <person name="Zahm M."/>
            <person name="Cabau C."/>
            <person name="Klopp C."/>
            <person name="Thompson A.W."/>
            <person name="Robinson-Rechavi M."/>
            <person name="Braasch I."/>
            <person name="Lecointre G."/>
            <person name="Bobe J."/>
            <person name="Postlethwait J.H."/>
            <person name="Berthelot C."/>
            <person name="Roest Crollius H."/>
            <person name="Guiguen Y."/>
        </authorList>
    </citation>
    <scope>NUCLEOTIDE SEQUENCE</scope>
    <source>
        <strain evidence="2">NC1722</strain>
    </source>
</reference>
<protein>
    <submittedName>
        <fullName evidence="2">Uncharacterized protein</fullName>
    </submittedName>
</protein>
<feature type="region of interest" description="Disordered" evidence="1">
    <location>
        <begin position="89"/>
        <end position="141"/>
    </location>
</feature>